<reference evidence="5" key="1">
    <citation type="journal article" date="2019" name="Int. J. Syst. Evol. Microbiol.">
        <title>The Global Catalogue of Microorganisms (GCM) 10K type strain sequencing project: providing services to taxonomists for standard genome sequencing and annotation.</title>
        <authorList>
            <consortium name="The Broad Institute Genomics Platform"/>
            <consortium name="The Broad Institute Genome Sequencing Center for Infectious Disease"/>
            <person name="Wu L."/>
            <person name="Ma J."/>
        </authorList>
    </citation>
    <scope>NUCLEOTIDE SEQUENCE [LARGE SCALE GENOMIC DNA]</scope>
    <source>
        <strain evidence="5">NBRC 112416</strain>
    </source>
</reference>
<accession>A0ABQ5VZB4</accession>
<evidence type="ECO:0000256" key="1">
    <source>
        <dbReference type="ARBA" id="ARBA00006328"/>
    </source>
</evidence>
<dbReference type="CDD" id="cd05251">
    <property type="entry name" value="NmrA_like_SDR_a"/>
    <property type="match status" value="1"/>
</dbReference>
<dbReference type="RefSeq" id="WP_284338265.1">
    <property type="nucleotide sequence ID" value="NZ_BSNS01000001.1"/>
</dbReference>
<dbReference type="Gene3D" id="3.40.50.720">
    <property type="entry name" value="NAD(P)-binding Rossmann-like Domain"/>
    <property type="match status" value="1"/>
</dbReference>
<dbReference type="InterPro" id="IPR051164">
    <property type="entry name" value="NmrA-like_oxidored"/>
</dbReference>
<feature type="domain" description="NmrA-like" evidence="3">
    <location>
        <begin position="4"/>
        <end position="261"/>
    </location>
</feature>
<comment type="caution">
    <text evidence="4">The sequence shown here is derived from an EMBL/GenBank/DDBJ whole genome shotgun (WGS) entry which is preliminary data.</text>
</comment>
<proteinExistence type="inferred from homology"/>
<evidence type="ECO:0000259" key="3">
    <source>
        <dbReference type="Pfam" id="PF05368"/>
    </source>
</evidence>
<dbReference type="PANTHER" id="PTHR42748:SF7">
    <property type="entry name" value="NMRA LIKE REDOX SENSOR 1-RELATED"/>
    <property type="match status" value="1"/>
</dbReference>
<evidence type="ECO:0000256" key="2">
    <source>
        <dbReference type="ARBA" id="ARBA00022857"/>
    </source>
</evidence>
<gene>
    <name evidence="4" type="ORF">GCM10010862_00510</name>
</gene>
<dbReference type="InterPro" id="IPR008030">
    <property type="entry name" value="NmrA-like"/>
</dbReference>
<keyword evidence="2" id="KW-0521">NADP</keyword>
<dbReference type="Pfam" id="PF05368">
    <property type="entry name" value="NmrA"/>
    <property type="match status" value="1"/>
</dbReference>
<dbReference type="Gene3D" id="3.90.25.10">
    <property type="entry name" value="UDP-galactose 4-epimerase, domain 1"/>
    <property type="match status" value="1"/>
</dbReference>
<dbReference type="InterPro" id="IPR036291">
    <property type="entry name" value="NAD(P)-bd_dom_sf"/>
</dbReference>
<dbReference type="Proteomes" id="UP001156691">
    <property type="component" value="Unassembled WGS sequence"/>
</dbReference>
<dbReference type="PANTHER" id="PTHR42748">
    <property type="entry name" value="NITROGEN METABOLITE REPRESSION PROTEIN NMRA FAMILY MEMBER"/>
    <property type="match status" value="1"/>
</dbReference>
<dbReference type="EMBL" id="BSNS01000001">
    <property type="protein sequence ID" value="GLQ52793.1"/>
    <property type="molecule type" value="Genomic_DNA"/>
</dbReference>
<dbReference type="SUPFAM" id="SSF51735">
    <property type="entry name" value="NAD(P)-binding Rossmann-fold domains"/>
    <property type="match status" value="1"/>
</dbReference>
<comment type="similarity">
    <text evidence="1">Belongs to the NmrA-type oxidoreductase family.</text>
</comment>
<keyword evidence="5" id="KW-1185">Reference proteome</keyword>
<evidence type="ECO:0000313" key="4">
    <source>
        <dbReference type="EMBL" id="GLQ52793.1"/>
    </source>
</evidence>
<evidence type="ECO:0000313" key="5">
    <source>
        <dbReference type="Proteomes" id="UP001156691"/>
    </source>
</evidence>
<protein>
    <recommendedName>
        <fullName evidence="3">NmrA-like domain-containing protein</fullName>
    </recommendedName>
</protein>
<organism evidence="4 5">
    <name type="scientific">Devosia nitrariae</name>
    <dbReference type="NCBI Taxonomy" id="2071872"/>
    <lineage>
        <taxon>Bacteria</taxon>
        <taxon>Pseudomonadati</taxon>
        <taxon>Pseudomonadota</taxon>
        <taxon>Alphaproteobacteria</taxon>
        <taxon>Hyphomicrobiales</taxon>
        <taxon>Devosiaceae</taxon>
        <taxon>Devosia</taxon>
    </lineage>
</organism>
<name>A0ABQ5VZB4_9HYPH</name>
<sequence length="297" mass="31252">MTTKPTVLVTGATGQQGGSVARALFGQGYPVRALTRNPDSAAARALAAAGAQIHTGDFSDPGSVERAARGADAMFLVTNFWETGAEGETQQGVSAAKAAKAAGVGHLVFSSVADADKATGIPHFESKYRVEEAIAELDIAHTIIAPAGFMENVTAPWSIGALSQGTYAFGLPPERKLQLIAVADIGAFAAAVIGRGASVFGQRFDIAGDELTGTEQAAILAQAIGRPIRYQEIPLEAARQQDAESAIMFEWFDRVGYDVDIPALHKAFPEVAWRSFEAWARKADWSVLNQPPQAIAG</sequence>